<evidence type="ECO:0000313" key="2">
    <source>
        <dbReference type="Proteomes" id="UP000543642"/>
    </source>
</evidence>
<organism evidence="1 2">
    <name type="scientific">Catenibacillus scindens</name>
    <dbReference type="NCBI Taxonomy" id="673271"/>
    <lineage>
        <taxon>Bacteria</taxon>
        <taxon>Bacillati</taxon>
        <taxon>Bacillota</taxon>
        <taxon>Clostridia</taxon>
        <taxon>Lachnospirales</taxon>
        <taxon>Lachnospiraceae</taxon>
        <taxon>Catenibacillus</taxon>
    </lineage>
</organism>
<dbReference type="Pfam" id="PF11213">
    <property type="entry name" value="DUF3006"/>
    <property type="match status" value="1"/>
</dbReference>
<protein>
    <recommendedName>
        <fullName evidence="3">DUF3006 domain-containing protein</fullName>
    </recommendedName>
</protein>
<dbReference type="RefSeq" id="WP_183774693.1">
    <property type="nucleotide sequence ID" value="NZ_CAWVEG010000122.1"/>
</dbReference>
<reference evidence="1 2" key="1">
    <citation type="submission" date="2020-08" db="EMBL/GenBank/DDBJ databases">
        <title>Genomic Encyclopedia of Type Strains, Phase IV (KMG-IV): sequencing the most valuable type-strain genomes for metagenomic binning, comparative biology and taxonomic classification.</title>
        <authorList>
            <person name="Goeker M."/>
        </authorList>
    </citation>
    <scope>NUCLEOTIDE SEQUENCE [LARGE SCALE GENOMIC DNA]</scope>
    <source>
        <strain evidence="1 2">DSM 106146</strain>
    </source>
</reference>
<evidence type="ECO:0008006" key="3">
    <source>
        <dbReference type="Google" id="ProtNLM"/>
    </source>
</evidence>
<keyword evidence="2" id="KW-1185">Reference proteome</keyword>
<dbReference type="InterPro" id="IPR021377">
    <property type="entry name" value="DUF3006"/>
</dbReference>
<dbReference type="EMBL" id="JACHFW010000009">
    <property type="protein sequence ID" value="MBB5265133.1"/>
    <property type="molecule type" value="Genomic_DNA"/>
</dbReference>
<comment type="caution">
    <text evidence="1">The sequence shown here is derived from an EMBL/GenBank/DDBJ whole genome shotgun (WGS) entry which is preliminary data.</text>
</comment>
<name>A0A7W8M5D4_9FIRM</name>
<proteinExistence type="predicted"/>
<evidence type="ECO:0000313" key="1">
    <source>
        <dbReference type="EMBL" id="MBB5265133.1"/>
    </source>
</evidence>
<accession>A0A7W8M5D4</accession>
<sequence>MLTIDRFEGNWAICENENGQTVRISRNLLPKGCLEGDTLEEVQAKEDREDAAGKVYRKVDNSQRRKDMRAKMKNLYH</sequence>
<gene>
    <name evidence="1" type="ORF">HNP82_002272</name>
</gene>
<dbReference type="Proteomes" id="UP000543642">
    <property type="component" value="Unassembled WGS sequence"/>
</dbReference>
<dbReference type="AlphaFoldDB" id="A0A7W8M5D4"/>